<dbReference type="EMBL" id="CP003482">
    <property type="protein sequence ID" value="AFI06721.1"/>
    <property type="molecule type" value="Genomic_DNA"/>
</dbReference>
<evidence type="ECO:0000313" key="3">
    <source>
        <dbReference type="Proteomes" id="UP000005013"/>
    </source>
</evidence>
<feature type="region of interest" description="Disordered" evidence="1">
    <location>
        <begin position="104"/>
        <end position="131"/>
    </location>
</feature>
<dbReference type="RefSeq" id="WP_014660177.1">
    <property type="nucleotide sequence ID" value="NC_017736.1"/>
</dbReference>
<evidence type="ECO:0000313" key="2">
    <source>
        <dbReference type="EMBL" id="AFI06721.1"/>
    </source>
</evidence>
<geneLocation type="plasmid" evidence="2 3">
    <name>pHCD</name>
</geneLocation>
<dbReference type="Proteomes" id="UP000005013">
    <property type="component" value="Plasmid pHCD"/>
</dbReference>
<sequence length="131" mass="15536">MAKNPNSIAKGWVNKALKDDEIQRIKQEIINDYEVIKKEYSKVKNETNDFLEKINELLKMCLKDGLTFAQMKRIIYDKFSFNVSAQVIKKYAVDYLGYIHKEKEKSTTHDSNNHDRHHELRSHKSHDNDRP</sequence>
<feature type="compositionally biased region" description="Basic and acidic residues" evidence="1">
    <location>
        <begin position="104"/>
        <end position="118"/>
    </location>
</feature>
<protein>
    <submittedName>
        <fullName evidence="2">Uncharacterized protein</fullName>
    </submittedName>
</protein>
<evidence type="ECO:0000256" key="1">
    <source>
        <dbReference type="SAM" id="MobiDB-lite"/>
    </source>
</evidence>
<proteinExistence type="predicted"/>
<dbReference type="AlphaFoldDB" id="I0EUV2"/>
<dbReference type="KEGG" id="hcm:HCD_08794"/>
<keyword evidence="3" id="KW-1185">Reference proteome</keyword>
<reference evidence="2 3" key="1">
    <citation type="journal article" date="2013" name="PLoS ONE">
        <title>Sequence Divergence and Conservation in Genomes ofHelicobacter cetorum Strains from a Dolphin and a Whale.</title>
        <authorList>
            <person name="Kersulyte D."/>
            <person name="Rossi M."/>
            <person name="Berg D.E."/>
        </authorList>
    </citation>
    <scope>NUCLEOTIDE SEQUENCE [LARGE SCALE GENOMIC DNA]</scope>
    <source>
        <strain evidence="3">ATCC BAA-540 / MIT 99-5656</strain>
        <plasmid evidence="2">pHCD</plasmid>
    </source>
</reference>
<organism evidence="2 3">
    <name type="scientific">Helicobacter cetorum (strain ATCC BAA-540 / CCUG 52418 / MIT 99-5656)</name>
    <dbReference type="NCBI Taxonomy" id="1163745"/>
    <lineage>
        <taxon>Bacteria</taxon>
        <taxon>Pseudomonadati</taxon>
        <taxon>Campylobacterota</taxon>
        <taxon>Epsilonproteobacteria</taxon>
        <taxon>Campylobacterales</taxon>
        <taxon>Helicobacteraceae</taxon>
        <taxon>Helicobacter</taxon>
    </lineage>
</organism>
<accession>I0EUV2</accession>
<name>I0EUV2_HELCM</name>
<gene>
    <name evidence="2" type="ordered locus">HCD_08794</name>
</gene>
<keyword evidence="2" id="KW-0614">Plasmid</keyword>
<dbReference type="PATRIC" id="fig|1163745.3.peg.1850"/>
<dbReference type="HOGENOM" id="CLU_1924659_0_0_7"/>